<gene>
    <name evidence="1" type="ORF">TSPGSL018_28623</name>
</gene>
<evidence type="ECO:0000313" key="1">
    <source>
        <dbReference type="EMBL" id="JAC60580.1"/>
    </source>
</evidence>
<dbReference type="EMBL" id="GBEZ01026646">
    <property type="protein sequence ID" value="JAC60580.1"/>
    <property type="molecule type" value="Transcribed_RNA"/>
</dbReference>
<name>A0A061QQ68_9CHLO</name>
<dbReference type="AlphaFoldDB" id="A0A061QQ68"/>
<sequence length="69" mass="7635">PLSSPRGSKVLLGSRHTQLAAVAHSQIFWNEILAVVQNLLRGPRWMPAQTFCSLQVRVLPFGVTARARV</sequence>
<organism evidence="1">
    <name type="scientific">Tetraselmis sp. GSL018</name>
    <dbReference type="NCBI Taxonomy" id="582737"/>
    <lineage>
        <taxon>Eukaryota</taxon>
        <taxon>Viridiplantae</taxon>
        <taxon>Chlorophyta</taxon>
        <taxon>core chlorophytes</taxon>
        <taxon>Chlorodendrophyceae</taxon>
        <taxon>Chlorodendrales</taxon>
        <taxon>Chlorodendraceae</taxon>
        <taxon>Tetraselmis</taxon>
    </lineage>
</organism>
<feature type="non-terminal residue" evidence="1">
    <location>
        <position position="1"/>
    </location>
</feature>
<proteinExistence type="predicted"/>
<accession>A0A061QQ68</accession>
<protein>
    <submittedName>
        <fullName evidence="1">Uncharacterized protein</fullName>
    </submittedName>
</protein>
<reference evidence="1" key="1">
    <citation type="submission" date="2014-05" db="EMBL/GenBank/DDBJ databases">
        <title>The transcriptome of the halophilic microalga Tetraselmis sp. GSL018 isolated from the Great Salt Lake, Utah.</title>
        <authorList>
            <person name="Jinkerson R.E."/>
            <person name="D'Adamo S."/>
            <person name="Posewitz M.C."/>
        </authorList>
    </citation>
    <scope>NUCLEOTIDE SEQUENCE</scope>
    <source>
        <strain evidence="1">GSL018</strain>
    </source>
</reference>